<organism evidence="2 3">
    <name type="scientific">Juglans regia</name>
    <name type="common">English walnut</name>
    <dbReference type="NCBI Taxonomy" id="51240"/>
    <lineage>
        <taxon>Eukaryota</taxon>
        <taxon>Viridiplantae</taxon>
        <taxon>Streptophyta</taxon>
        <taxon>Embryophyta</taxon>
        <taxon>Tracheophyta</taxon>
        <taxon>Spermatophyta</taxon>
        <taxon>Magnoliopsida</taxon>
        <taxon>eudicotyledons</taxon>
        <taxon>Gunneridae</taxon>
        <taxon>Pentapetalae</taxon>
        <taxon>rosids</taxon>
        <taxon>fabids</taxon>
        <taxon>Fagales</taxon>
        <taxon>Juglandaceae</taxon>
        <taxon>Juglans</taxon>
    </lineage>
</organism>
<feature type="compositionally biased region" description="Polar residues" evidence="1">
    <location>
        <begin position="9"/>
        <end position="29"/>
    </location>
</feature>
<dbReference type="EMBL" id="LIHL02000004">
    <property type="protein sequence ID" value="KAF5471793.1"/>
    <property type="molecule type" value="Genomic_DNA"/>
</dbReference>
<evidence type="ECO:0000313" key="3">
    <source>
        <dbReference type="Proteomes" id="UP000619265"/>
    </source>
</evidence>
<reference evidence="2" key="1">
    <citation type="submission" date="2015-10" db="EMBL/GenBank/DDBJ databases">
        <authorList>
            <person name="Martinez-Garcia P.J."/>
            <person name="Crepeau M.W."/>
            <person name="Puiu D."/>
            <person name="Gonzalez-Ibeas D."/>
            <person name="Whalen J."/>
            <person name="Stevens K."/>
            <person name="Paul R."/>
            <person name="Butterfield T."/>
            <person name="Britton M."/>
            <person name="Reagan R."/>
            <person name="Chakraborty S."/>
            <person name="Walawage S.L."/>
            <person name="Vasquez-Gross H.A."/>
            <person name="Cardeno C."/>
            <person name="Famula R."/>
            <person name="Pratt K."/>
            <person name="Kuruganti S."/>
            <person name="Aradhya M.K."/>
            <person name="Leslie C.A."/>
            <person name="Dandekar A.M."/>
            <person name="Salzberg S.L."/>
            <person name="Wegrzyn J.L."/>
            <person name="Langley C.H."/>
            <person name="Neale D.B."/>
        </authorList>
    </citation>
    <scope>NUCLEOTIDE SEQUENCE</scope>
    <source>
        <tissue evidence="2">Leaves</tissue>
    </source>
</reference>
<reference evidence="2" key="2">
    <citation type="submission" date="2020-03" db="EMBL/GenBank/DDBJ databases">
        <title>Walnut 2.0.</title>
        <authorList>
            <person name="Marrano A."/>
            <person name="Britton M."/>
            <person name="Zimin A.V."/>
            <person name="Zaini P.A."/>
            <person name="Workman R."/>
            <person name="Puiu D."/>
            <person name="Bianco L."/>
            <person name="Allen B.J."/>
            <person name="Troggio M."/>
            <person name="Leslie C.A."/>
            <person name="Timp W."/>
            <person name="Dendekar A."/>
            <person name="Salzberg S.L."/>
            <person name="Neale D.B."/>
        </authorList>
    </citation>
    <scope>NUCLEOTIDE SEQUENCE</scope>
    <source>
        <tissue evidence="2">Leaves</tissue>
    </source>
</reference>
<dbReference type="Proteomes" id="UP000619265">
    <property type="component" value="Unassembled WGS sequence"/>
</dbReference>
<dbReference type="Gramene" id="Jr04_04210_p3">
    <property type="protein sequence ID" value="cds.Jr04_04210_p3"/>
    <property type="gene ID" value="Jr04_04210"/>
</dbReference>
<evidence type="ECO:0000256" key="1">
    <source>
        <dbReference type="SAM" id="MobiDB-lite"/>
    </source>
</evidence>
<dbReference type="AlphaFoldDB" id="A0A833XUT0"/>
<feature type="region of interest" description="Disordered" evidence="1">
    <location>
        <begin position="1"/>
        <end position="57"/>
    </location>
</feature>
<name>A0A833XUT0_JUGRE</name>
<sequence>KEDHHATKYPTQMQPKLQSKVCSIQSHKSGTIKHKNDKRNLHSNTSNDRKPHPGSCHSLLLHTALRSLSPSLPVTATYSRKLVIPHRQLPRLKTLKTKKQKG</sequence>
<feature type="non-terminal residue" evidence="2">
    <location>
        <position position="1"/>
    </location>
</feature>
<comment type="caution">
    <text evidence="2">The sequence shown here is derived from an EMBL/GenBank/DDBJ whole genome shotgun (WGS) entry which is preliminary data.</text>
</comment>
<gene>
    <name evidence="2" type="ORF">F2P56_008562</name>
</gene>
<proteinExistence type="predicted"/>
<evidence type="ECO:0000313" key="2">
    <source>
        <dbReference type="EMBL" id="KAF5471793.1"/>
    </source>
</evidence>
<protein>
    <submittedName>
        <fullName evidence="2">Uncharacterized protein</fullName>
    </submittedName>
</protein>
<accession>A0A833XUT0</accession>